<evidence type="ECO:0000313" key="1">
    <source>
        <dbReference type="EMBL" id="VFS25997.1"/>
    </source>
</evidence>
<reference evidence="1 2" key="1">
    <citation type="submission" date="2019-03" db="EMBL/GenBank/DDBJ databases">
        <authorList>
            <consortium name="Pathogen Informatics"/>
        </authorList>
    </citation>
    <scope>NUCLEOTIDE SEQUENCE [LARGE SCALE GENOMIC DNA]</scope>
    <source>
        <strain evidence="1 2">NCTC12126</strain>
    </source>
</reference>
<dbReference type="AlphaFoldDB" id="A0A484XRK9"/>
<protein>
    <submittedName>
        <fullName evidence="1">Uncharacterized protein</fullName>
    </submittedName>
</protein>
<organism evidence="1 2">
    <name type="scientific">Enterobacter cancerogenus</name>
    <dbReference type="NCBI Taxonomy" id="69218"/>
    <lineage>
        <taxon>Bacteria</taxon>
        <taxon>Pseudomonadati</taxon>
        <taxon>Pseudomonadota</taxon>
        <taxon>Gammaproteobacteria</taxon>
        <taxon>Enterobacterales</taxon>
        <taxon>Enterobacteriaceae</taxon>
        <taxon>Enterobacter</taxon>
        <taxon>Enterobacter cloacae complex</taxon>
    </lineage>
</organism>
<evidence type="ECO:0000313" key="2">
    <source>
        <dbReference type="Proteomes" id="UP000351155"/>
    </source>
</evidence>
<name>A0A484XRK9_9ENTR</name>
<dbReference type="EMBL" id="CAADIW010000021">
    <property type="protein sequence ID" value="VFS25997.1"/>
    <property type="molecule type" value="Genomic_DNA"/>
</dbReference>
<proteinExistence type="predicted"/>
<accession>A0A484XRK9</accession>
<gene>
    <name evidence="1" type="ORF">NCTC12126_02391</name>
</gene>
<sequence>MLGRKMRTLDVIAELEARFGACDRKLIRNRIANMCASKSVDIEVIEKEDYDARVKYWYLKSVNDCYFRQSSLTRHLRRGMPAIAKERKKREYPRPKFTPDEINVCRMAKAVHHLWSTGEWIPPVLVDTGRKSDAVKQPCFPRHTYKNHSNKSFERATQWNTL</sequence>
<dbReference type="Proteomes" id="UP000351155">
    <property type="component" value="Unassembled WGS sequence"/>
</dbReference>